<dbReference type="EMBL" id="LLKB01000005">
    <property type="protein sequence ID" value="KQC85366.1"/>
    <property type="molecule type" value="Genomic_DNA"/>
</dbReference>
<dbReference type="PANTHER" id="PTHR30050">
    <property type="entry name" value="CHROMOSOMAL REPLICATION INITIATOR PROTEIN DNAA"/>
    <property type="match status" value="1"/>
</dbReference>
<gene>
    <name evidence="2" type="ORF">APZ18_11820</name>
</gene>
<dbReference type="InterPro" id="IPR027417">
    <property type="entry name" value="P-loop_NTPase"/>
</dbReference>
<feature type="domain" description="IstB-like ATP-binding" evidence="1">
    <location>
        <begin position="183"/>
        <end position="300"/>
    </location>
</feature>
<dbReference type="GO" id="GO:0006260">
    <property type="term" value="P:DNA replication"/>
    <property type="evidence" value="ECO:0007669"/>
    <property type="project" value="TreeGrafter"/>
</dbReference>
<dbReference type="Gene3D" id="3.40.50.300">
    <property type="entry name" value="P-loop containing nucleotide triphosphate hydrolases"/>
    <property type="match status" value="1"/>
</dbReference>
<sequence length="330" mass="38924">MGLSNTQYRDIMYKYDQLRLKNKRIVAARYEKLFNKIPKLKEIQNEIINLSTNQARMELLSPDEKLDEQTYREKKSQLVSKKIELLTKNGYPADYLSPIYSCKDCMDTGYIDNKPCHCLKQYEINSLYANSNLSDILEKENFNTFNPDFYDNSHIIENLSLTARENILRVRDVCLDFVKHFDTAYDNLIFYGETGVGKTFLTHCIAKELLDTSHTVVYLTSLQLFDILEKNKFYKTDEYINNEQVSYILNCELLIIDDLGTELANSFTTSQLYYFIEERHMKQKSTIISTNLSFQELRERYSERIFSRFTGYYNFYMIAGDDIRIKIAIS</sequence>
<dbReference type="CDD" id="cd00009">
    <property type="entry name" value="AAA"/>
    <property type="match status" value="1"/>
</dbReference>
<evidence type="ECO:0000313" key="2">
    <source>
        <dbReference type="EMBL" id="KQC85366.1"/>
    </source>
</evidence>
<evidence type="ECO:0000313" key="3">
    <source>
        <dbReference type="Proteomes" id="UP000050833"/>
    </source>
</evidence>
<dbReference type="NCBIfam" id="NF005304">
    <property type="entry name" value="PRK06835.1"/>
    <property type="match status" value="1"/>
</dbReference>
<dbReference type="Proteomes" id="UP000050833">
    <property type="component" value="Unassembled WGS sequence"/>
</dbReference>
<dbReference type="RefSeq" id="WP_022014851.1">
    <property type="nucleotide sequence ID" value="NZ_DBGBRS010000062.1"/>
</dbReference>
<proteinExistence type="predicted"/>
<protein>
    <recommendedName>
        <fullName evidence="1">IstB-like ATP-binding domain-containing protein</fullName>
    </recommendedName>
</protein>
<dbReference type="GO" id="GO:0005524">
    <property type="term" value="F:ATP binding"/>
    <property type="evidence" value="ECO:0007669"/>
    <property type="project" value="InterPro"/>
</dbReference>
<evidence type="ECO:0000259" key="1">
    <source>
        <dbReference type="Pfam" id="PF01695"/>
    </source>
</evidence>
<name>A0AAW3JRJ1_9FIRM</name>
<dbReference type="SUPFAM" id="SSF52540">
    <property type="entry name" value="P-loop containing nucleoside triphosphate hydrolases"/>
    <property type="match status" value="1"/>
</dbReference>
<dbReference type="AlphaFoldDB" id="A0AAW3JRJ1"/>
<organism evidence="2 3">
    <name type="scientific">Butyribacter intestini</name>
    <dbReference type="NCBI Taxonomy" id="1703332"/>
    <lineage>
        <taxon>Bacteria</taxon>
        <taxon>Bacillati</taxon>
        <taxon>Bacillota</taxon>
        <taxon>Clostridia</taxon>
        <taxon>Lachnospirales</taxon>
        <taxon>Lachnospiraceae</taxon>
        <taxon>Butyribacter</taxon>
    </lineage>
</organism>
<dbReference type="InterPro" id="IPR002611">
    <property type="entry name" value="IstB_ATP-bd"/>
</dbReference>
<accession>A0AAW3JRJ1</accession>
<dbReference type="PANTHER" id="PTHR30050:SF4">
    <property type="entry name" value="ATP-BINDING PROTEIN RV3427C IN INSERTION SEQUENCE-RELATED"/>
    <property type="match status" value="1"/>
</dbReference>
<keyword evidence="3" id="KW-1185">Reference proteome</keyword>
<comment type="caution">
    <text evidence="2">The sequence shown here is derived from an EMBL/GenBank/DDBJ whole genome shotgun (WGS) entry which is preliminary data.</text>
</comment>
<dbReference type="Pfam" id="PF01695">
    <property type="entry name" value="IstB_IS21"/>
    <property type="match status" value="1"/>
</dbReference>
<reference evidence="2 3" key="1">
    <citation type="submission" date="2015-10" db="EMBL/GenBank/DDBJ databases">
        <title>Butyribacter intestini gen. nov., sp. nov., a butyric acid-producing bacterium of the family Lachnospiraceae isolated from the human faeces.</title>
        <authorList>
            <person name="Zou Y."/>
            <person name="Xue W."/>
            <person name="Luo G."/>
            <person name="Lv M."/>
        </authorList>
    </citation>
    <scope>NUCLEOTIDE SEQUENCE [LARGE SCALE GENOMIC DNA]</scope>
    <source>
        <strain evidence="2 3">TF01-11</strain>
    </source>
</reference>